<evidence type="ECO:0000313" key="2">
    <source>
        <dbReference type="EMBL" id="MBT1685556.1"/>
    </source>
</evidence>
<keyword evidence="3" id="KW-1185">Reference proteome</keyword>
<name>A0AAP2D6P0_9BACT</name>
<evidence type="ECO:0000256" key="1">
    <source>
        <dbReference type="SAM" id="SignalP"/>
    </source>
</evidence>
<gene>
    <name evidence="2" type="ORF">KK078_03260</name>
</gene>
<sequence>MIKKALLAGCILWAVVAQGQELDCTVAVNATQIQTNDRTIFPDMKKAIEQFMNTRKWTNDTYKNYERIACNILITITKMNSPTSFAASVQVQSARPVYNSNYSSLVFNFADRDWEFEYVESQPLEYNDNTFTNNLTSMLAVYAYLIIGIDYDTFSEMGGTPFFQQARQAVNNAQQSNRPGWDAMGSNRNRYWIVENLNNPQMNDLRKAVYAYHRLALDIFDKDPDKSREIILKGLKDIKKVRDVNPTAVLLTSFFDAKGKELVNIFSSGNLPVRREAYDVIQTLDPSSTRADYAKIIQN</sequence>
<keyword evidence="1" id="KW-0732">Signal</keyword>
<dbReference type="Proteomes" id="UP001319180">
    <property type="component" value="Unassembled WGS sequence"/>
</dbReference>
<feature type="chain" id="PRO_5042919081" evidence="1">
    <location>
        <begin position="20"/>
        <end position="299"/>
    </location>
</feature>
<reference evidence="2 3" key="1">
    <citation type="submission" date="2021-05" db="EMBL/GenBank/DDBJ databases">
        <title>A Polyphasic approach of four new species of the genus Ohtaekwangia: Ohtaekwangia histidinii sp. nov., Ohtaekwangia cretensis sp. nov., Ohtaekwangia indiensis sp. nov., Ohtaekwangia reichenbachii sp. nov. from diverse environment.</title>
        <authorList>
            <person name="Octaviana S."/>
        </authorList>
    </citation>
    <scope>NUCLEOTIDE SEQUENCE [LARGE SCALE GENOMIC DNA]</scope>
    <source>
        <strain evidence="2 3">PWU37</strain>
    </source>
</reference>
<dbReference type="EMBL" id="JAHESC010000003">
    <property type="protein sequence ID" value="MBT1685556.1"/>
    <property type="molecule type" value="Genomic_DNA"/>
</dbReference>
<dbReference type="Pfam" id="PF16119">
    <property type="entry name" value="DUF4835"/>
    <property type="match status" value="1"/>
</dbReference>
<dbReference type="AlphaFoldDB" id="A0AAP2D6P0"/>
<dbReference type="RefSeq" id="WP_254088806.1">
    <property type="nucleotide sequence ID" value="NZ_JAHESC010000003.1"/>
</dbReference>
<accession>A0AAP2D6P0</accession>
<proteinExistence type="predicted"/>
<feature type="signal peptide" evidence="1">
    <location>
        <begin position="1"/>
        <end position="19"/>
    </location>
</feature>
<dbReference type="InterPro" id="IPR032274">
    <property type="entry name" value="DUF4835"/>
</dbReference>
<organism evidence="2 3">
    <name type="scientific">Dawidia soli</name>
    <dbReference type="NCBI Taxonomy" id="2782352"/>
    <lineage>
        <taxon>Bacteria</taxon>
        <taxon>Pseudomonadati</taxon>
        <taxon>Bacteroidota</taxon>
        <taxon>Cytophagia</taxon>
        <taxon>Cytophagales</taxon>
        <taxon>Chryseotaleaceae</taxon>
        <taxon>Dawidia</taxon>
    </lineage>
</organism>
<protein>
    <submittedName>
        <fullName evidence="2">DUF4835 family protein</fullName>
    </submittedName>
</protein>
<comment type="caution">
    <text evidence="2">The sequence shown here is derived from an EMBL/GenBank/DDBJ whole genome shotgun (WGS) entry which is preliminary data.</text>
</comment>
<evidence type="ECO:0000313" key="3">
    <source>
        <dbReference type="Proteomes" id="UP001319180"/>
    </source>
</evidence>